<dbReference type="PROSITE" id="PS50531">
    <property type="entry name" value="HTH_IS21"/>
    <property type="match status" value="1"/>
</dbReference>
<evidence type="ECO:0000256" key="2">
    <source>
        <dbReference type="ARBA" id="ARBA00022578"/>
    </source>
</evidence>
<accession>A0A7C1GUW3</accession>
<reference evidence="7" key="1">
    <citation type="journal article" date="2020" name="mSystems">
        <title>Genome- and Community-Level Interaction Insights into Carbon Utilization and Element Cycling Functions of Hydrothermarchaeota in Hydrothermal Sediment.</title>
        <authorList>
            <person name="Zhou Z."/>
            <person name="Liu Y."/>
            <person name="Xu W."/>
            <person name="Pan J."/>
            <person name="Luo Z.H."/>
            <person name="Li M."/>
        </authorList>
    </citation>
    <scope>NUCLEOTIDE SEQUENCE [LARGE SCALE GENOMIC DNA]</scope>
    <source>
        <strain evidence="7">SpSt-1179</strain>
    </source>
</reference>
<evidence type="ECO:0000259" key="5">
    <source>
        <dbReference type="PROSITE" id="PS50531"/>
    </source>
</evidence>
<evidence type="ECO:0000256" key="3">
    <source>
        <dbReference type="ARBA" id="ARBA00023125"/>
    </source>
</evidence>
<comment type="similarity">
    <text evidence="1">Belongs to the transposase IS21/IS408/IS1162 family.</text>
</comment>
<dbReference type="GO" id="GO:0006310">
    <property type="term" value="P:DNA recombination"/>
    <property type="evidence" value="ECO:0007669"/>
    <property type="project" value="UniProtKB-KW"/>
</dbReference>
<dbReference type="PANTHER" id="PTHR35004:SF6">
    <property type="entry name" value="TRANSPOSASE"/>
    <property type="match status" value="1"/>
</dbReference>
<feature type="domain" description="Integrase catalytic" evidence="6">
    <location>
        <begin position="129"/>
        <end position="304"/>
    </location>
</feature>
<evidence type="ECO:0000256" key="4">
    <source>
        <dbReference type="ARBA" id="ARBA00023172"/>
    </source>
</evidence>
<feature type="domain" description="HTH IS21-type" evidence="5">
    <location>
        <begin position="21"/>
        <end position="83"/>
    </location>
</feature>
<dbReference type="PROSITE" id="PS50994">
    <property type="entry name" value="INTEGRASE"/>
    <property type="match status" value="1"/>
</dbReference>
<evidence type="ECO:0000256" key="1">
    <source>
        <dbReference type="ARBA" id="ARBA00009277"/>
    </source>
</evidence>
<dbReference type="Pfam" id="PF00665">
    <property type="entry name" value="rve"/>
    <property type="match status" value="1"/>
</dbReference>
<dbReference type="InterPro" id="IPR001584">
    <property type="entry name" value="Integrase_cat-core"/>
</dbReference>
<comment type="caution">
    <text evidence="7">The sequence shown here is derived from an EMBL/GenBank/DDBJ whole genome shotgun (WGS) entry which is preliminary data.</text>
</comment>
<dbReference type="GO" id="GO:0003677">
    <property type="term" value="F:DNA binding"/>
    <property type="evidence" value="ECO:0007669"/>
    <property type="project" value="UniProtKB-KW"/>
</dbReference>
<evidence type="ECO:0000259" key="6">
    <source>
        <dbReference type="PROSITE" id="PS50994"/>
    </source>
</evidence>
<dbReference type="GO" id="GO:0015074">
    <property type="term" value="P:DNA integration"/>
    <property type="evidence" value="ECO:0007669"/>
    <property type="project" value="InterPro"/>
</dbReference>
<dbReference type="Pfam" id="PF22483">
    <property type="entry name" value="Mu-transpos_C_2"/>
    <property type="match status" value="1"/>
</dbReference>
<dbReference type="Gene3D" id="3.30.420.10">
    <property type="entry name" value="Ribonuclease H-like superfamily/Ribonuclease H"/>
    <property type="match status" value="1"/>
</dbReference>
<dbReference type="SUPFAM" id="SSF53098">
    <property type="entry name" value="Ribonuclease H-like"/>
    <property type="match status" value="1"/>
</dbReference>
<protein>
    <submittedName>
        <fullName evidence="7">IS21 family transposase</fullName>
    </submittedName>
</protein>
<keyword evidence="2" id="KW-0815">Transposition</keyword>
<dbReference type="Proteomes" id="UP000886198">
    <property type="component" value="Unassembled WGS sequence"/>
</dbReference>
<organism evidence="7">
    <name type="scientific">Mesotoga infera</name>
    <dbReference type="NCBI Taxonomy" id="1236046"/>
    <lineage>
        <taxon>Bacteria</taxon>
        <taxon>Thermotogati</taxon>
        <taxon>Thermotogota</taxon>
        <taxon>Thermotogae</taxon>
        <taxon>Kosmotogales</taxon>
        <taxon>Kosmotogaceae</taxon>
        <taxon>Mesotoga</taxon>
    </lineage>
</organism>
<dbReference type="PANTHER" id="PTHR35004">
    <property type="entry name" value="TRANSPOSASE RV3428C-RELATED"/>
    <property type="match status" value="1"/>
</dbReference>
<dbReference type="GO" id="GO:0032196">
    <property type="term" value="P:transposition"/>
    <property type="evidence" value="ECO:0007669"/>
    <property type="project" value="UniProtKB-KW"/>
</dbReference>
<dbReference type="AlphaFoldDB" id="A0A7C1GUW3"/>
<evidence type="ECO:0000313" key="7">
    <source>
        <dbReference type="EMBL" id="HDP78863.1"/>
    </source>
</evidence>
<dbReference type="EMBL" id="DSBT01000368">
    <property type="protein sequence ID" value="HDP78863.1"/>
    <property type="molecule type" value="Genomic_DNA"/>
</dbReference>
<sequence>MCNQRVSGIHMLKDEEYFMLLDLAREQELATGKVNISLLARETGYDRKTIARHLSLDQPSKHPQTRQKPSKLDPFMPYIQKRLNTYPRLSRVRLLEEIRNLGYDGGTTILGDYIRQIRPNITIPAEIRYETKPGEMMQCDWLEYPYETTDGSKKKVYGLSMVLGYSRMRYVEFFSHQGLPALLKGHLGAFEYFGGVTDMILYDNLRSVVLKRKYPSTASEFHPLFADFRDHFGFTSRLCRLGRAKTKGKVERSIHYIKDNFLYGRTFHSIEDLNLQARTWLNCVNGKVHGTTHEIPFDRLVQENLRPFSSYKPYLLKRKESRKVSKDCYISLYGNSYSVPWKFAGRRVDAYVQENHVSIQADGTEICTHTLLNGRNERSKKKEHFEGLYKEILGLSSNGAKKERINKPAIDQHSVETRDLAEYDVFAEEGQI</sequence>
<dbReference type="InterPro" id="IPR054353">
    <property type="entry name" value="IstA-like_C"/>
</dbReference>
<dbReference type="InterPro" id="IPR036397">
    <property type="entry name" value="RNaseH_sf"/>
</dbReference>
<keyword evidence="3" id="KW-0238">DNA-binding</keyword>
<dbReference type="InterPro" id="IPR012337">
    <property type="entry name" value="RNaseH-like_sf"/>
</dbReference>
<gene>
    <name evidence="7" type="ORF">ENN47_11950</name>
</gene>
<proteinExistence type="inferred from homology"/>
<name>A0A7C1GUW3_9BACT</name>
<keyword evidence="4" id="KW-0233">DNA recombination</keyword>
<dbReference type="InterPro" id="IPR017894">
    <property type="entry name" value="HTH_IS21_transposase_type"/>
</dbReference>
<dbReference type="NCBIfam" id="NF033546">
    <property type="entry name" value="transpos_IS21"/>
    <property type="match status" value="1"/>
</dbReference>